<dbReference type="Gene3D" id="3.30.200.20">
    <property type="entry name" value="Phosphorylase Kinase, domain 1"/>
    <property type="match status" value="1"/>
</dbReference>
<protein>
    <submittedName>
        <fullName evidence="9">Protein phosphatase family protein</fullName>
    </submittedName>
</protein>
<dbReference type="AlphaFoldDB" id="B3PJF0"/>
<feature type="domain" description="PPM-type phosphatase" evidence="8">
    <location>
        <begin position="1"/>
        <end position="219"/>
    </location>
</feature>
<dbReference type="Pfam" id="PF00069">
    <property type="entry name" value="Pkinase"/>
    <property type="match status" value="1"/>
</dbReference>
<dbReference type="InterPro" id="IPR000719">
    <property type="entry name" value="Prot_kinase_dom"/>
</dbReference>
<evidence type="ECO:0000256" key="4">
    <source>
        <dbReference type="ARBA" id="ARBA00022777"/>
    </source>
</evidence>
<reference evidence="9 10" key="1">
    <citation type="journal article" date="2008" name="J. Bacteriol.">
        <title>Insights into plant cell wall degradation from the genome sequence of the soil bacterium Cellvibrio japonicus.</title>
        <authorList>
            <person name="Deboy R.T."/>
            <person name="Mongodin E.F."/>
            <person name="Fouts D.E."/>
            <person name="Tailford L.E."/>
            <person name="Khouri H."/>
            <person name="Emerson J.B."/>
            <person name="Mohamoud Y."/>
            <person name="Watkins K."/>
            <person name="Henrissat B."/>
            <person name="Gilbert H.J."/>
            <person name="Nelson K.E."/>
        </authorList>
    </citation>
    <scope>NUCLEOTIDE SEQUENCE [LARGE SCALE GENOMIC DNA]</scope>
    <source>
        <strain evidence="9 10">Ueda107</strain>
    </source>
</reference>
<dbReference type="GO" id="GO:0004713">
    <property type="term" value="F:protein tyrosine kinase activity"/>
    <property type="evidence" value="ECO:0007669"/>
    <property type="project" value="InterPro"/>
</dbReference>
<feature type="domain" description="Protein kinase" evidence="7">
    <location>
        <begin position="252"/>
        <end position="511"/>
    </location>
</feature>
<keyword evidence="6" id="KW-0812">Transmembrane</keyword>
<dbReference type="CDD" id="cd00143">
    <property type="entry name" value="PP2Cc"/>
    <property type="match status" value="1"/>
</dbReference>
<keyword evidence="6" id="KW-0472">Membrane</keyword>
<dbReference type="PROSITE" id="PS00109">
    <property type="entry name" value="PROTEIN_KINASE_TYR"/>
    <property type="match status" value="1"/>
</dbReference>
<keyword evidence="5" id="KW-0067">ATP-binding</keyword>
<dbReference type="PANTHER" id="PTHR24351">
    <property type="entry name" value="RIBOSOMAL PROTEIN S6 KINASE"/>
    <property type="match status" value="1"/>
</dbReference>
<evidence type="ECO:0000313" key="10">
    <source>
        <dbReference type="Proteomes" id="UP000001036"/>
    </source>
</evidence>
<keyword evidence="4" id="KW-0418">Kinase</keyword>
<dbReference type="InterPro" id="IPR036457">
    <property type="entry name" value="PPM-type-like_dom_sf"/>
</dbReference>
<dbReference type="STRING" id="498211.CJA_2262"/>
<dbReference type="Proteomes" id="UP000001036">
    <property type="component" value="Chromosome"/>
</dbReference>
<keyword evidence="10" id="KW-1185">Reference proteome</keyword>
<dbReference type="SMART" id="SM00219">
    <property type="entry name" value="TyrKc"/>
    <property type="match status" value="1"/>
</dbReference>
<dbReference type="GO" id="GO:0005524">
    <property type="term" value="F:ATP binding"/>
    <property type="evidence" value="ECO:0007669"/>
    <property type="project" value="UniProtKB-KW"/>
</dbReference>
<dbReference type="eggNOG" id="COG0631">
    <property type="taxonomic scope" value="Bacteria"/>
</dbReference>
<evidence type="ECO:0000259" key="7">
    <source>
        <dbReference type="PROSITE" id="PS50011"/>
    </source>
</evidence>
<dbReference type="GO" id="GO:0004674">
    <property type="term" value="F:protein serine/threonine kinase activity"/>
    <property type="evidence" value="ECO:0007669"/>
    <property type="project" value="UniProtKB-KW"/>
</dbReference>
<evidence type="ECO:0000256" key="3">
    <source>
        <dbReference type="ARBA" id="ARBA00022741"/>
    </source>
</evidence>
<dbReference type="PROSITE" id="PS51746">
    <property type="entry name" value="PPM_2"/>
    <property type="match status" value="1"/>
</dbReference>
<dbReference type="KEGG" id="cja:CJA_2262"/>
<evidence type="ECO:0000256" key="6">
    <source>
        <dbReference type="SAM" id="Phobius"/>
    </source>
</evidence>
<dbReference type="InterPro" id="IPR011009">
    <property type="entry name" value="Kinase-like_dom_sf"/>
</dbReference>
<dbReference type="CDD" id="cd14014">
    <property type="entry name" value="STKc_PknB_like"/>
    <property type="match status" value="1"/>
</dbReference>
<organism evidence="9 10">
    <name type="scientific">Cellvibrio japonicus (strain Ueda107)</name>
    <name type="common">Pseudomonas fluorescens subsp. cellulosa</name>
    <dbReference type="NCBI Taxonomy" id="498211"/>
    <lineage>
        <taxon>Bacteria</taxon>
        <taxon>Pseudomonadati</taxon>
        <taxon>Pseudomonadota</taxon>
        <taxon>Gammaproteobacteria</taxon>
        <taxon>Cellvibrionales</taxon>
        <taxon>Cellvibrionaceae</taxon>
        <taxon>Cellvibrio</taxon>
    </lineage>
</organism>
<dbReference type="Pfam" id="PF13672">
    <property type="entry name" value="PP2C_2"/>
    <property type="match status" value="1"/>
</dbReference>
<accession>B3PJF0</accession>
<keyword evidence="2" id="KW-0808">Transferase</keyword>
<evidence type="ECO:0000256" key="2">
    <source>
        <dbReference type="ARBA" id="ARBA00022679"/>
    </source>
</evidence>
<evidence type="ECO:0000313" key="9">
    <source>
        <dbReference type="EMBL" id="ACE83329.1"/>
    </source>
</evidence>
<evidence type="ECO:0000259" key="8">
    <source>
        <dbReference type="PROSITE" id="PS51746"/>
    </source>
</evidence>
<keyword evidence="6" id="KW-1133">Transmembrane helix</keyword>
<dbReference type="SMART" id="SM00331">
    <property type="entry name" value="PP2C_SIG"/>
    <property type="match status" value="1"/>
</dbReference>
<dbReference type="SMART" id="SM00332">
    <property type="entry name" value="PP2Cc"/>
    <property type="match status" value="1"/>
</dbReference>
<gene>
    <name evidence="9" type="ordered locus">CJA_2262</name>
</gene>
<proteinExistence type="predicted"/>
<dbReference type="InterPro" id="IPR020635">
    <property type="entry name" value="Tyr_kinase_cat_dom"/>
</dbReference>
<dbReference type="EMBL" id="CP000934">
    <property type="protein sequence ID" value="ACE83329.1"/>
    <property type="molecule type" value="Genomic_DNA"/>
</dbReference>
<dbReference type="Gene3D" id="3.60.40.10">
    <property type="entry name" value="PPM-type phosphatase domain"/>
    <property type="match status" value="1"/>
</dbReference>
<evidence type="ECO:0000256" key="1">
    <source>
        <dbReference type="ARBA" id="ARBA00022527"/>
    </source>
</evidence>
<dbReference type="HOGENOM" id="CLU_034273_0_0_6"/>
<dbReference type="eggNOG" id="COG0515">
    <property type="taxonomic scope" value="Bacteria"/>
</dbReference>
<dbReference type="InterPro" id="IPR008266">
    <property type="entry name" value="Tyr_kinase_AS"/>
</dbReference>
<dbReference type="PROSITE" id="PS50011">
    <property type="entry name" value="PROTEIN_KINASE_DOM"/>
    <property type="match status" value="1"/>
</dbReference>
<dbReference type="Gene3D" id="1.10.510.10">
    <property type="entry name" value="Transferase(Phosphotransferase) domain 1"/>
    <property type="match status" value="1"/>
</dbReference>
<keyword evidence="1" id="KW-0723">Serine/threonine-protein kinase</keyword>
<sequence length="550" mass="62405">MNQDFIGARLPREPLLGAKGIVLAIADGISSSQVSQIASETAVSGFIEDYYSTPDAWSTRHSAQRVLQAINSWLFSQTHNSPYRFDKDKGYICAFSTLIIKSRKAHILHSGDTRIYRLAGKHLELLTQDHRRVVDEETSYLTSALGIRPNLELDYRQIDLEPGDIFVLASDGVYDFFDPQTLAGILPQADDLNRVAKMIGQQALESGSRDNLSVQLVRVESLPDHHVSDLSRQASAMPLPPRLEARTAFDGYTIIRELYISPRSHVYVAQDNQNQQLVVIKVPSTEGRENPQYLERFLMEDWIARRLDNTHVLKAITQTRMRRFLYLVTEYIDGQTLTQWMQDNPNPGLPKVRQVVEQIAKGLQAFHRQEMVHRDLRPNNIMIDASGTVKIIDFGSTWVAGISESRSEDQTIHGTALYTAPECFLGEQSDARGDIYSLGVITYQMLGGGLPYGAGIARAQKLTAQRKLRYRSLHTSHKNIPVWVDECLRKAVHIHPLKRYQVLSEFIHDLHHPNSTFVNKDRPPLMERNPVLVWQCISLILLILLVVQWA</sequence>
<keyword evidence="3" id="KW-0547">Nucleotide-binding</keyword>
<dbReference type="SUPFAM" id="SSF81606">
    <property type="entry name" value="PP2C-like"/>
    <property type="match status" value="1"/>
</dbReference>
<evidence type="ECO:0000256" key="5">
    <source>
        <dbReference type="ARBA" id="ARBA00022840"/>
    </source>
</evidence>
<dbReference type="SUPFAM" id="SSF56112">
    <property type="entry name" value="Protein kinase-like (PK-like)"/>
    <property type="match status" value="1"/>
</dbReference>
<feature type="transmembrane region" description="Helical" evidence="6">
    <location>
        <begin position="531"/>
        <end position="549"/>
    </location>
</feature>
<name>B3PJF0_CELJU</name>
<dbReference type="InterPro" id="IPR001932">
    <property type="entry name" value="PPM-type_phosphatase-like_dom"/>
</dbReference>